<dbReference type="Proteomes" id="UP000316882">
    <property type="component" value="Unassembled WGS sequence"/>
</dbReference>
<feature type="region of interest" description="Disordered" evidence="1">
    <location>
        <begin position="1"/>
        <end position="52"/>
    </location>
</feature>
<evidence type="ECO:0000313" key="2">
    <source>
        <dbReference type="EMBL" id="GEB35921.1"/>
    </source>
</evidence>
<evidence type="ECO:0000256" key="1">
    <source>
        <dbReference type="SAM" id="MobiDB-lite"/>
    </source>
</evidence>
<dbReference type="AlphaFoldDB" id="A0A4Y3PXI9"/>
<comment type="caution">
    <text evidence="2">The sequence shown here is derived from an EMBL/GenBank/DDBJ whole genome shotgun (WGS) entry which is preliminary data.</text>
</comment>
<gene>
    <name evidence="2" type="ORF">BPA01_55010</name>
</gene>
<keyword evidence="3" id="KW-1185">Reference proteome</keyword>
<sequence length="52" mass="5614">MLASEQGRMEQAATVRDQRRSALDSATEPRPAGEVSLACGRGCPGLPRSAWW</sequence>
<organism evidence="2 3">
    <name type="scientific">Brevibacillus parabrevis</name>
    <dbReference type="NCBI Taxonomy" id="54914"/>
    <lineage>
        <taxon>Bacteria</taxon>
        <taxon>Bacillati</taxon>
        <taxon>Bacillota</taxon>
        <taxon>Bacilli</taxon>
        <taxon>Bacillales</taxon>
        <taxon>Paenibacillaceae</taxon>
        <taxon>Brevibacillus</taxon>
    </lineage>
</organism>
<proteinExistence type="predicted"/>
<name>A0A4Y3PXI9_BREPA</name>
<evidence type="ECO:0000313" key="3">
    <source>
        <dbReference type="Proteomes" id="UP000316882"/>
    </source>
</evidence>
<dbReference type="EMBL" id="BJMH01000074">
    <property type="protein sequence ID" value="GEB35921.1"/>
    <property type="molecule type" value="Genomic_DNA"/>
</dbReference>
<reference evidence="2 3" key="1">
    <citation type="submission" date="2019-06" db="EMBL/GenBank/DDBJ databases">
        <title>Whole genome shotgun sequence of Brevibacillus parabrevis NBRC 12334.</title>
        <authorList>
            <person name="Hosoyama A."/>
            <person name="Uohara A."/>
            <person name="Ohji S."/>
            <person name="Ichikawa N."/>
        </authorList>
    </citation>
    <scope>NUCLEOTIDE SEQUENCE [LARGE SCALE GENOMIC DNA]</scope>
    <source>
        <strain evidence="2 3">NBRC 12334</strain>
    </source>
</reference>
<protein>
    <submittedName>
        <fullName evidence="2">Uncharacterized protein</fullName>
    </submittedName>
</protein>
<accession>A0A4Y3PXI9</accession>